<evidence type="ECO:0000256" key="2">
    <source>
        <dbReference type="ARBA" id="ARBA00022448"/>
    </source>
</evidence>
<feature type="transmembrane region" description="Helical" evidence="9">
    <location>
        <begin position="400"/>
        <end position="420"/>
    </location>
</feature>
<feature type="region of interest" description="Disordered" evidence="8">
    <location>
        <begin position="1"/>
        <end position="37"/>
    </location>
</feature>
<organism evidence="11 12">
    <name type="scientific">Emericellopsis atlantica</name>
    <dbReference type="NCBI Taxonomy" id="2614577"/>
    <lineage>
        <taxon>Eukaryota</taxon>
        <taxon>Fungi</taxon>
        <taxon>Dikarya</taxon>
        <taxon>Ascomycota</taxon>
        <taxon>Pezizomycotina</taxon>
        <taxon>Sordariomycetes</taxon>
        <taxon>Hypocreomycetidae</taxon>
        <taxon>Hypocreales</taxon>
        <taxon>Bionectriaceae</taxon>
        <taxon>Emericellopsis</taxon>
    </lineage>
</organism>
<feature type="compositionally biased region" description="Low complexity" evidence="8">
    <location>
        <begin position="1"/>
        <end position="19"/>
    </location>
</feature>
<comment type="subcellular location">
    <subcellularLocation>
        <location evidence="1">Cell membrane</location>
        <topology evidence="1">Multi-pass membrane protein</topology>
    </subcellularLocation>
</comment>
<dbReference type="AlphaFoldDB" id="A0A9P7ZNJ8"/>
<evidence type="ECO:0000313" key="11">
    <source>
        <dbReference type="EMBL" id="KAG9254977.1"/>
    </source>
</evidence>
<dbReference type="InterPro" id="IPR036259">
    <property type="entry name" value="MFS_trans_sf"/>
</dbReference>
<proteinExistence type="inferred from homology"/>
<feature type="transmembrane region" description="Helical" evidence="9">
    <location>
        <begin position="182"/>
        <end position="207"/>
    </location>
</feature>
<dbReference type="InterPro" id="IPR020846">
    <property type="entry name" value="MFS_dom"/>
</dbReference>
<dbReference type="FunFam" id="1.20.1250.20:FF:000266">
    <property type="entry name" value="MFS multidrug transporter, putative"/>
    <property type="match status" value="1"/>
</dbReference>
<dbReference type="RefSeq" id="XP_046118901.1">
    <property type="nucleotide sequence ID" value="XM_046265648.1"/>
</dbReference>
<comment type="similarity">
    <text evidence="7">Belongs to the major facilitator superfamily. DHA1 family. Polyamines/proton antiporter (TC 2.A.1.2.16) subfamily.</text>
</comment>
<feature type="transmembrane region" description="Helical" evidence="9">
    <location>
        <begin position="245"/>
        <end position="265"/>
    </location>
</feature>
<keyword evidence="3" id="KW-1003">Cell membrane</keyword>
<feature type="domain" description="Major facilitator superfamily (MFS) profile" evidence="10">
    <location>
        <begin position="91"/>
        <end position="523"/>
    </location>
</feature>
<evidence type="ECO:0000256" key="8">
    <source>
        <dbReference type="SAM" id="MobiDB-lite"/>
    </source>
</evidence>
<dbReference type="Proteomes" id="UP000887229">
    <property type="component" value="Unassembled WGS sequence"/>
</dbReference>
<evidence type="ECO:0000313" key="12">
    <source>
        <dbReference type="Proteomes" id="UP000887229"/>
    </source>
</evidence>
<dbReference type="GO" id="GO:0005886">
    <property type="term" value="C:plasma membrane"/>
    <property type="evidence" value="ECO:0007669"/>
    <property type="project" value="UniProtKB-SubCell"/>
</dbReference>
<dbReference type="GO" id="GO:0022857">
    <property type="term" value="F:transmembrane transporter activity"/>
    <property type="evidence" value="ECO:0007669"/>
    <property type="project" value="InterPro"/>
</dbReference>
<feature type="compositionally biased region" description="Polar residues" evidence="8">
    <location>
        <begin position="546"/>
        <end position="578"/>
    </location>
</feature>
<feature type="transmembrane region" description="Helical" evidence="9">
    <location>
        <begin position="89"/>
        <end position="114"/>
    </location>
</feature>
<dbReference type="PANTHER" id="PTHR23502">
    <property type="entry name" value="MAJOR FACILITATOR SUPERFAMILY"/>
    <property type="match status" value="1"/>
</dbReference>
<evidence type="ECO:0000256" key="4">
    <source>
        <dbReference type="ARBA" id="ARBA00022692"/>
    </source>
</evidence>
<dbReference type="GeneID" id="70296551"/>
<dbReference type="OrthoDB" id="446368at2759"/>
<feature type="transmembrane region" description="Helical" evidence="9">
    <location>
        <begin position="126"/>
        <end position="145"/>
    </location>
</feature>
<dbReference type="Pfam" id="PF07690">
    <property type="entry name" value="MFS_1"/>
    <property type="match status" value="1"/>
</dbReference>
<name>A0A9P7ZNJ8_9HYPO</name>
<feature type="transmembrane region" description="Helical" evidence="9">
    <location>
        <begin position="157"/>
        <end position="176"/>
    </location>
</feature>
<dbReference type="CDD" id="cd17323">
    <property type="entry name" value="MFS_Tpo1_MDR_like"/>
    <property type="match status" value="1"/>
</dbReference>
<feature type="transmembrane region" description="Helical" evidence="9">
    <location>
        <begin position="354"/>
        <end position="379"/>
    </location>
</feature>
<feature type="region of interest" description="Disordered" evidence="8">
    <location>
        <begin position="541"/>
        <end position="580"/>
    </location>
</feature>
<feature type="compositionally biased region" description="Polar residues" evidence="8">
    <location>
        <begin position="892"/>
        <end position="908"/>
    </location>
</feature>
<keyword evidence="4 9" id="KW-0812">Transmembrane</keyword>
<keyword evidence="6 9" id="KW-0472">Membrane</keyword>
<feature type="transmembrane region" description="Helical" evidence="9">
    <location>
        <begin position="315"/>
        <end position="348"/>
    </location>
</feature>
<dbReference type="SUPFAM" id="SSF103473">
    <property type="entry name" value="MFS general substrate transporter"/>
    <property type="match status" value="1"/>
</dbReference>
<sequence length="1117" mass="121928">MAPSSHHSASSSSASSSSATMTERDPESQQPKGNHKVNYVRGLIDQAGVTDAVLNHHYAGEGTTESPYLVEFLPNDPYNPMGFKRSRKWLITIVQAFATLSVSFASSAFSGGIATVLYDFRVSQEVAILGVSMFVLGFAIGPLFWAPLSEMFGRQKLFFITYMAMTAFEAGAAGAPNIETLIILRFFAGAFGSSPLTNAGGVIADMFVANERGIATSIFAMAPFLGPALGPIAGGFLGQAHGWRWVQGMITIFNGILWIVSTVTYPETYTPVLLQQRAKALSKKTGKVYISKLNVGQPKLGVAARLKGALLRPWILLFVEPIVLITSIYMAIIYGTLYLCFAAFPIVYQQGRGWSPGIGGLAFIGLAVGMTIAVVGTIFDNKRYARTAAKHNGAAPPEARLPPGLVGSILIPAGMFWFAWTNGPDIHWSVSIIGSGVFGAGIVLIFLSLMTYLIDSYVIFAASVLAANSVLRSLFGAAFPLFTSYMYEDLGIHWASSIPAFLAVACVPFPFLFYYYGHRIRANGKYASEAAAVLQRLRTKTEDTSDTGAHSSPGDSTSFYSVPEGNSTTASSPLNSDPSPYREARQFGYTLKQAIKISLEEKTYLSGLNLCRSALAAGASKRKSHAKPRPVPIPPPRHLALIATLAVHPEQTTRVEKGSQTAISSHALDYLRSLLHIVGPLHADFRAAFQFLHLGRPGRRSGYNSHGNNSDLSDYEAESDAADRLRGKLANESSLWHRGRDFWSVLGWALNCSALYPQRWRYWKPWLEFMVDVLEADWRERERQDLDAYEADGSVGEVPLTLRHDSMIAMYMDEPQSGRRGSPKLFVKALLADGSDLASAAFPEVFEKEPRGRKKESRKRKRESINIESGNFGDYLDDDAISSGGSEPPTPQKTRSSGRAPSRETTFGEQHAGFVESIDIRLRLFKLLSLALWQFHKLDEMDDLYIKFAAGLRVLSLPAFALVVTQRHNALIPETHPTVLKGLFHHLLSRYKQPGLVDPEGEQAAALSSIMLARCYALHAANSTSAEDNAKLSIAIESALQLIWMSNKVGNDKEMREVVGAVETGIAARENKVKVKRKSGKNTAGSAEVMAHEMLSNSSERLRILLDVIQATHGAAA</sequence>
<evidence type="ECO:0000256" key="6">
    <source>
        <dbReference type="ARBA" id="ARBA00023136"/>
    </source>
</evidence>
<keyword evidence="2" id="KW-0813">Transport</keyword>
<feature type="transmembrane region" description="Helical" evidence="9">
    <location>
        <begin position="426"/>
        <end position="450"/>
    </location>
</feature>
<evidence type="ECO:0000256" key="3">
    <source>
        <dbReference type="ARBA" id="ARBA00022475"/>
    </source>
</evidence>
<dbReference type="PROSITE" id="PS50850">
    <property type="entry name" value="MFS"/>
    <property type="match status" value="1"/>
</dbReference>
<evidence type="ECO:0000256" key="1">
    <source>
        <dbReference type="ARBA" id="ARBA00004651"/>
    </source>
</evidence>
<dbReference type="Gene3D" id="1.20.1250.20">
    <property type="entry name" value="MFS general substrate transporter like domains"/>
    <property type="match status" value="1"/>
</dbReference>
<gene>
    <name evidence="11" type="ORF">F5Z01DRAFT_681035</name>
</gene>
<feature type="region of interest" description="Disordered" evidence="8">
    <location>
        <begin position="869"/>
        <end position="908"/>
    </location>
</feature>
<evidence type="ECO:0000256" key="7">
    <source>
        <dbReference type="ARBA" id="ARBA00038459"/>
    </source>
</evidence>
<reference evidence="11" key="1">
    <citation type="journal article" date="2021" name="IMA Fungus">
        <title>Genomic characterization of three marine fungi, including Emericellopsis atlantica sp. nov. with signatures of a generalist lifestyle and marine biomass degradation.</title>
        <authorList>
            <person name="Hagestad O.C."/>
            <person name="Hou L."/>
            <person name="Andersen J.H."/>
            <person name="Hansen E.H."/>
            <person name="Altermark B."/>
            <person name="Li C."/>
            <person name="Kuhnert E."/>
            <person name="Cox R.J."/>
            <person name="Crous P.W."/>
            <person name="Spatafora J.W."/>
            <person name="Lail K."/>
            <person name="Amirebrahimi M."/>
            <person name="Lipzen A."/>
            <person name="Pangilinan J."/>
            <person name="Andreopoulos W."/>
            <person name="Hayes R.D."/>
            <person name="Ng V."/>
            <person name="Grigoriev I.V."/>
            <person name="Jackson S.A."/>
            <person name="Sutton T.D.S."/>
            <person name="Dobson A.D.W."/>
            <person name="Rama T."/>
        </authorList>
    </citation>
    <scope>NUCLEOTIDE SEQUENCE</scope>
    <source>
        <strain evidence="11">TS7</strain>
    </source>
</reference>
<accession>A0A9P7ZNJ8</accession>
<evidence type="ECO:0000256" key="9">
    <source>
        <dbReference type="SAM" id="Phobius"/>
    </source>
</evidence>
<evidence type="ECO:0000259" key="10">
    <source>
        <dbReference type="PROSITE" id="PS50850"/>
    </source>
</evidence>
<dbReference type="InterPro" id="IPR011701">
    <property type="entry name" value="MFS"/>
</dbReference>
<keyword evidence="5 9" id="KW-1133">Transmembrane helix</keyword>
<feature type="transmembrane region" description="Helical" evidence="9">
    <location>
        <begin position="214"/>
        <end position="233"/>
    </location>
</feature>
<keyword evidence="12" id="KW-1185">Reference proteome</keyword>
<evidence type="ECO:0000256" key="5">
    <source>
        <dbReference type="ARBA" id="ARBA00022989"/>
    </source>
</evidence>
<comment type="caution">
    <text evidence="11">The sequence shown here is derived from an EMBL/GenBank/DDBJ whole genome shotgun (WGS) entry which is preliminary data.</text>
</comment>
<feature type="transmembrane region" description="Helical" evidence="9">
    <location>
        <begin position="457"/>
        <end position="482"/>
    </location>
</feature>
<feature type="transmembrane region" description="Helical" evidence="9">
    <location>
        <begin position="494"/>
        <end position="516"/>
    </location>
</feature>
<protein>
    <submittedName>
        <fullName evidence="11">Major facilitator superfamily transporter</fullName>
    </submittedName>
</protein>
<dbReference type="EMBL" id="MU251252">
    <property type="protein sequence ID" value="KAG9254977.1"/>
    <property type="molecule type" value="Genomic_DNA"/>
</dbReference>
<dbReference type="PANTHER" id="PTHR23502:SF186">
    <property type="entry name" value="MAJOR FACILITATOR SUPERFAMILY (MFS) PROFILE DOMAIN-CONTAINING PROTEIN"/>
    <property type="match status" value="1"/>
</dbReference>